<name>A0A2K6KIQ6_RHIBE</name>
<gene>
    <name evidence="1" type="primary">MRPL43</name>
</gene>
<dbReference type="Proteomes" id="UP000233180">
    <property type="component" value="Unassembled WGS sequence"/>
</dbReference>
<dbReference type="Ensembl" id="ENSRBIT00000034796.1">
    <property type="protein sequence ID" value="ENSRBIP00000011150.1"/>
    <property type="gene ID" value="ENSRBIG00000029374.1"/>
</dbReference>
<dbReference type="InterPro" id="IPR039927">
    <property type="entry name" value="Ribosomal_mL43"/>
</dbReference>
<sequence>MTARGTPSRFLASVLHNGLGRYVQQLQRLSFSVSRDSASSRGAS</sequence>
<dbReference type="GO" id="GO:0032543">
    <property type="term" value="P:mitochondrial translation"/>
    <property type="evidence" value="ECO:0007669"/>
    <property type="project" value="InterPro"/>
</dbReference>
<reference evidence="1 2" key="1">
    <citation type="submission" date="2016-06" db="EMBL/GenBank/DDBJ databases">
        <title>Genome of Rhinopithecus bieti.</title>
        <authorList>
            <person name="Wu"/>
            <person name="C.-I. and Zhang"/>
            <person name="Y."/>
        </authorList>
    </citation>
    <scope>NUCLEOTIDE SEQUENCE</scope>
</reference>
<evidence type="ECO:0000313" key="2">
    <source>
        <dbReference type="Proteomes" id="UP000233180"/>
    </source>
</evidence>
<keyword evidence="2" id="KW-1185">Reference proteome</keyword>
<accession>A0A2K6KIQ6</accession>
<dbReference type="PANTHER" id="PTHR21396">
    <property type="entry name" value="39S RIBOSOMAL PROTEIN L43"/>
    <property type="match status" value="1"/>
</dbReference>
<reference evidence="1" key="3">
    <citation type="submission" date="2025-09" db="UniProtKB">
        <authorList>
            <consortium name="Ensembl"/>
        </authorList>
    </citation>
    <scope>IDENTIFICATION</scope>
</reference>
<dbReference type="GeneTree" id="ENSGT00390000015375"/>
<dbReference type="GO" id="GO:0005762">
    <property type="term" value="C:mitochondrial large ribosomal subunit"/>
    <property type="evidence" value="ECO:0007669"/>
    <property type="project" value="TreeGrafter"/>
</dbReference>
<evidence type="ECO:0000313" key="1">
    <source>
        <dbReference type="Ensembl" id="ENSRBIP00000011150.1"/>
    </source>
</evidence>
<protein>
    <submittedName>
        <fullName evidence="1">Mitochondrial ribosomal protein L43</fullName>
    </submittedName>
</protein>
<dbReference type="Gene3D" id="3.40.30.10">
    <property type="entry name" value="Glutaredoxin"/>
    <property type="match status" value="1"/>
</dbReference>
<organism evidence="1 2">
    <name type="scientific">Rhinopithecus bieti</name>
    <name type="common">Black snub-nosed monkey</name>
    <name type="synonym">Pygathrix bieti</name>
    <dbReference type="NCBI Taxonomy" id="61621"/>
    <lineage>
        <taxon>Eukaryota</taxon>
        <taxon>Metazoa</taxon>
        <taxon>Chordata</taxon>
        <taxon>Craniata</taxon>
        <taxon>Vertebrata</taxon>
        <taxon>Euteleostomi</taxon>
        <taxon>Mammalia</taxon>
        <taxon>Eutheria</taxon>
        <taxon>Euarchontoglires</taxon>
        <taxon>Primates</taxon>
        <taxon>Haplorrhini</taxon>
        <taxon>Catarrhini</taxon>
        <taxon>Cercopithecidae</taxon>
        <taxon>Colobinae</taxon>
        <taxon>Rhinopithecus</taxon>
    </lineage>
</organism>
<dbReference type="PANTHER" id="PTHR21396:SF2">
    <property type="entry name" value="LARGE RIBOSOMAL SUBUNIT PROTEIN ML43"/>
    <property type="match status" value="1"/>
</dbReference>
<reference evidence="1" key="2">
    <citation type="submission" date="2025-08" db="UniProtKB">
        <authorList>
            <consortium name="Ensembl"/>
        </authorList>
    </citation>
    <scope>IDENTIFICATION</scope>
</reference>
<dbReference type="AlphaFoldDB" id="A0A2K6KIQ6"/>
<proteinExistence type="predicted"/>
<dbReference type="GO" id="GO:0003735">
    <property type="term" value="F:structural constituent of ribosome"/>
    <property type="evidence" value="ECO:0007669"/>
    <property type="project" value="InterPro"/>
</dbReference>